<keyword evidence="2" id="KW-1185">Reference proteome</keyword>
<proteinExistence type="predicted"/>
<evidence type="ECO:0000313" key="1">
    <source>
        <dbReference type="EMBL" id="BAV95481.1"/>
    </source>
</evidence>
<dbReference type="EMBL" id="AP014564">
    <property type="protein sequence ID" value="BAV95481.1"/>
    <property type="molecule type" value="Genomic_DNA"/>
</dbReference>
<accession>A0A1J1DZZ4</accession>
<dbReference type="Proteomes" id="UP000243197">
    <property type="component" value="Chromosome"/>
</dbReference>
<protein>
    <submittedName>
        <fullName evidence="1">Pkd domain containing protein</fullName>
    </submittedName>
</protein>
<sequence>MLFSILVSSCVNEGGDSKLSSEKNIISFDLIDSINVDKEIISDLKVDTANFTISLNVPYNVVLKDLKPLIDVSKKAKVSTVSGKEVNFELVPDSKPKVYTEEFKVVAEDGSAQKYTVNITKLPSSACSIRSFVLNRSKNKTNIFGNRQARINEDTVPPTVTLRVSENANLNGLMPTIDHTGVSISPMGSSTIFKDKTPVMYTVEAANGRKKEYKVIISKSLSSSSAIESFKFKAEGNNRLRGNIFKEVHGVIDNKNKRVTVMVPYNAVLSELSPEIRGHRNAKVKSLSARNLESADLNYVVTAEDGTTTKYNVHVEKGPEPKISSFKLNADISKNISTEITATIDNASKETSQGEIVLKVPFDADLSSLTPRIVVENSPFAAKLYKAGVVSSNTDIIADFSNSHLNPIQYSVEDSLGGLKIYNVKIYKEPRITDFKFVNTDNNLLDIKTEYVGAIQQGDNMSDDGVITFTVANGTDFSSLKPSYEGINVNTVDGIIPAPFTEIDSETLEAVYAFKYEHFEGYEKRYTLRITKEIAPKLTNCTVQANTDKGFESDVTAEFIHNDDASVGVIRLKFSKDNDNDNDLSGLDPIISVPEDCTLSSFKGEDINESIGNYKFILTKNDTGVQRLYSVEAIKSPYIERLNFTNSNIKWEIDHANDVIRLDLFSLDSEELCLLPTFIAKNGIVAIDDECSYTYDKPIVEPIDFSTEILCKVISTDDPKFTKTYTIIPDLEDR</sequence>
<evidence type="ECO:0000313" key="2">
    <source>
        <dbReference type="Proteomes" id="UP000243197"/>
    </source>
</evidence>
<name>A0A1J1DZZ4_9FLAO</name>
<dbReference type="AlphaFoldDB" id="A0A1J1DZZ4"/>
<organism evidence="1 2">
    <name type="scientific">Ichthyobacterium seriolicida</name>
    <dbReference type="NCBI Taxonomy" id="242600"/>
    <lineage>
        <taxon>Bacteria</taxon>
        <taxon>Pseudomonadati</taxon>
        <taxon>Bacteroidota</taxon>
        <taxon>Flavobacteriia</taxon>
        <taxon>Flavobacteriales</taxon>
        <taxon>Ichthyobacteriaceae</taxon>
        <taxon>Ichthyobacterium</taxon>
    </lineage>
</organism>
<dbReference type="OrthoDB" id="1466621at2"/>
<reference evidence="1 2" key="1">
    <citation type="submission" date="2014-03" db="EMBL/GenBank/DDBJ databases">
        <title>complete genome sequence of Flavobacteriaceae bacterium JBKA-6.</title>
        <authorList>
            <person name="Takano T."/>
            <person name="Nakamura Y."/>
            <person name="Takuma S."/>
            <person name="Yasuike M."/>
            <person name="Matsuyama T."/>
            <person name="Sakai T."/>
            <person name="Fujiwara A."/>
            <person name="Kimoto K."/>
            <person name="Fukuda Y."/>
            <person name="Kondo H."/>
            <person name="Hirono I."/>
            <person name="Nakayasu C."/>
        </authorList>
    </citation>
    <scope>NUCLEOTIDE SEQUENCE [LARGE SCALE GENOMIC DNA]</scope>
    <source>
        <strain evidence="1 2">JBKA-6</strain>
    </source>
</reference>
<gene>
    <name evidence="1" type="ORF">JBKA6_1468</name>
</gene>
<dbReference type="Gene3D" id="2.60.40.2340">
    <property type="match status" value="4"/>
</dbReference>
<dbReference type="KEGG" id="ise:JBKA6_1468"/>